<evidence type="ECO:0000313" key="4">
    <source>
        <dbReference type="Proteomes" id="UP000507470"/>
    </source>
</evidence>
<feature type="compositionally biased region" description="Basic and acidic residues" evidence="1">
    <location>
        <begin position="111"/>
        <end position="124"/>
    </location>
</feature>
<keyword evidence="2" id="KW-0812">Transmembrane</keyword>
<dbReference type="AlphaFoldDB" id="A0A6J8BY75"/>
<feature type="transmembrane region" description="Helical" evidence="2">
    <location>
        <begin position="205"/>
        <end position="225"/>
    </location>
</feature>
<protein>
    <submittedName>
        <fullName evidence="3">Uncharacterized protein</fullName>
    </submittedName>
</protein>
<organism evidence="3 4">
    <name type="scientific">Mytilus coruscus</name>
    <name type="common">Sea mussel</name>
    <dbReference type="NCBI Taxonomy" id="42192"/>
    <lineage>
        <taxon>Eukaryota</taxon>
        <taxon>Metazoa</taxon>
        <taxon>Spiralia</taxon>
        <taxon>Lophotrochozoa</taxon>
        <taxon>Mollusca</taxon>
        <taxon>Bivalvia</taxon>
        <taxon>Autobranchia</taxon>
        <taxon>Pteriomorphia</taxon>
        <taxon>Mytilida</taxon>
        <taxon>Mytiloidea</taxon>
        <taxon>Mytilidae</taxon>
        <taxon>Mytilinae</taxon>
        <taxon>Mytilus</taxon>
    </lineage>
</organism>
<evidence type="ECO:0000256" key="1">
    <source>
        <dbReference type="SAM" id="MobiDB-lite"/>
    </source>
</evidence>
<keyword evidence="2" id="KW-0472">Membrane</keyword>
<reference evidence="3 4" key="1">
    <citation type="submission" date="2020-06" db="EMBL/GenBank/DDBJ databases">
        <authorList>
            <person name="Li R."/>
            <person name="Bekaert M."/>
        </authorList>
    </citation>
    <scope>NUCLEOTIDE SEQUENCE [LARGE SCALE GENOMIC DNA]</scope>
    <source>
        <strain evidence="4">wild</strain>
    </source>
</reference>
<feature type="compositionally biased region" description="Polar residues" evidence="1">
    <location>
        <begin position="177"/>
        <end position="190"/>
    </location>
</feature>
<gene>
    <name evidence="3" type="ORF">MCOR_23037</name>
</gene>
<proteinExistence type="predicted"/>
<feature type="region of interest" description="Disordered" evidence="1">
    <location>
        <begin position="109"/>
        <end position="132"/>
    </location>
</feature>
<feature type="region of interest" description="Disordered" evidence="1">
    <location>
        <begin position="150"/>
        <end position="190"/>
    </location>
</feature>
<feature type="compositionally biased region" description="Basic and acidic residues" evidence="1">
    <location>
        <begin position="157"/>
        <end position="173"/>
    </location>
</feature>
<dbReference type="Proteomes" id="UP000507470">
    <property type="component" value="Unassembled WGS sequence"/>
</dbReference>
<keyword evidence="4" id="KW-1185">Reference proteome</keyword>
<feature type="compositionally biased region" description="Polar residues" evidence="1">
    <location>
        <begin position="284"/>
        <end position="294"/>
    </location>
</feature>
<evidence type="ECO:0000256" key="2">
    <source>
        <dbReference type="SAM" id="Phobius"/>
    </source>
</evidence>
<accession>A0A6J8BY75</accession>
<feature type="region of interest" description="Disordered" evidence="1">
    <location>
        <begin position="284"/>
        <end position="308"/>
    </location>
</feature>
<keyword evidence="2" id="KW-1133">Transmembrane helix</keyword>
<name>A0A6J8BY75_MYTCO</name>
<sequence length="390" mass="43336">MEAGKLPHKVKSPLATAKFLTNAKSRTNTAIKKNERSYSDFKINTKQCAFYHEIGHTPVNCTKVTTANARTNIVKCERLCFNCLGHHKLANCKSKSNCRNWNKRHHTSICSKDEKSEESSKPPAKEIGNAVLHSSLTQRTTNVLLKTAVANVRSGKQRNETTKDSTDRVERRKVTTAKDQTTTDSADQGQTSRVTISNSLSKREWIVYSLCIGTVILLLGLSHLVRRYRKLKCTTQTNVRADVEIQQDNEIERESQSIYDEIDDTLITENAVTVVGTNILSNTNSLQTQGQNGSETDHSESESGDNDGYLLPYISAQDSIKDDTDVYLIPCISAQDSIKDDTDGYLELLPCISAQDSIKDDAYSHSVSSTGSSSDSNVKFDPFCNADYRC</sequence>
<evidence type="ECO:0000313" key="3">
    <source>
        <dbReference type="EMBL" id="CAC5387744.1"/>
    </source>
</evidence>
<dbReference type="EMBL" id="CACVKT020004028">
    <property type="protein sequence ID" value="CAC5387744.1"/>
    <property type="molecule type" value="Genomic_DNA"/>
</dbReference>
<dbReference type="OrthoDB" id="5984724at2759"/>